<evidence type="ECO:0000313" key="7">
    <source>
        <dbReference type="Proteomes" id="UP000319257"/>
    </source>
</evidence>
<reference evidence="6 7" key="1">
    <citation type="submission" date="2019-06" db="EMBL/GenBank/DDBJ databases">
        <title>Draft genome sequence of the filamentous fungus Phialemoniopsis curvata isolated from diesel fuel.</title>
        <authorList>
            <person name="Varaljay V.A."/>
            <person name="Lyon W.J."/>
            <person name="Crouch A.L."/>
            <person name="Drake C.E."/>
            <person name="Hollomon J.M."/>
            <person name="Nadeau L.J."/>
            <person name="Nunn H.S."/>
            <person name="Stevenson B.S."/>
            <person name="Bojanowski C.L."/>
            <person name="Crookes-Goodson W.J."/>
        </authorList>
    </citation>
    <scope>NUCLEOTIDE SEQUENCE [LARGE SCALE GENOMIC DNA]</scope>
    <source>
        <strain evidence="6 7">D216</strain>
    </source>
</reference>
<dbReference type="PIRSF" id="PIRSF000097">
    <property type="entry name" value="AKR"/>
    <property type="match status" value="1"/>
</dbReference>
<evidence type="ECO:0000256" key="2">
    <source>
        <dbReference type="PIRSR" id="PIRSR000097-1"/>
    </source>
</evidence>
<comment type="caution">
    <text evidence="6">The sequence shown here is derived from an EMBL/GenBank/DDBJ whole genome shotgun (WGS) entry which is preliminary data.</text>
</comment>
<dbReference type="PROSITE" id="PS00798">
    <property type="entry name" value="ALDOKETO_REDUCTASE_1"/>
    <property type="match status" value="1"/>
</dbReference>
<accession>A0A507BJI8</accession>
<dbReference type="InParanoid" id="A0A507BJI8"/>
<feature type="active site" description="Proton donor" evidence="2">
    <location>
        <position position="53"/>
    </location>
</feature>
<dbReference type="STRING" id="1093900.A0A507BJI8"/>
<name>A0A507BJI8_9PEZI</name>
<proteinExistence type="predicted"/>
<dbReference type="Gene3D" id="3.20.20.100">
    <property type="entry name" value="NADP-dependent oxidoreductase domain"/>
    <property type="match status" value="1"/>
</dbReference>
<dbReference type="SUPFAM" id="SSF51430">
    <property type="entry name" value="NAD(P)-linked oxidoreductase"/>
    <property type="match status" value="1"/>
</dbReference>
<feature type="domain" description="NADP-dependent oxidoreductase" evidence="5">
    <location>
        <begin position="20"/>
        <end position="281"/>
    </location>
</feature>
<dbReference type="FunFam" id="3.20.20.100:FF:000002">
    <property type="entry name" value="2,5-diketo-D-gluconic acid reductase A"/>
    <property type="match status" value="1"/>
</dbReference>
<keyword evidence="1" id="KW-0560">Oxidoreductase</keyword>
<dbReference type="GO" id="GO:0016616">
    <property type="term" value="F:oxidoreductase activity, acting on the CH-OH group of donors, NAD or NADP as acceptor"/>
    <property type="evidence" value="ECO:0007669"/>
    <property type="project" value="UniProtKB-ARBA"/>
</dbReference>
<dbReference type="PROSITE" id="PS00062">
    <property type="entry name" value="ALDOKETO_REDUCTASE_2"/>
    <property type="match status" value="1"/>
</dbReference>
<evidence type="ECO:0000313" key="6">
    <source>
        <dbReference type="EMBL" id="TPX16848.1"/>
    </source>
</evidence>
<evidence type="ECO:0000256" key="3">
    <source>
        <dbReference type="PIRSR" id="PIRSR000097-2"/>
    </source>
</evidence>
<protein>
    <recommendedName>
        <fullName evidence="5">NADP-dependent oxidoreductase domain-containing protein</fullName>
    </recommendedName>
</protein>
<evidence type="ECO:0000256" key="1">
    <source>
        <dbReference type="ARBA" id="ARBA00023002"/>
    </source>
</evidence>
<organism evidence="6 7">
    <name type="scientific">Thyridium curvatum</name>
    <dbReference type="NCBI Taxonomy" id="1093900"/>
    <lineage>
        <taxon>Eukaryota</taxon>
        <taxon>Fungi</taxon>
        <taxon>Dikarya</taxon>
        <taxon>Ascomycota</taxon>
        <taxon>Pezizomycotina</taxon>
        <taxon>Sordariomycetes</taxon>
        <taxon>Sordariomycetidae</taxon>
        <taxon>Thyridiales</taxon>
        <taxon>Thyridiaceae</taxon>
        <taxon>Thyridium</taxon>
    </lineage>
</organism>
<dbReference type="InterPro" id="IPR020471">
    <property type="entry name" value="AKR"/>
</dbReference>
<dbReference type="FunCoup" id="A0A507BJI8">
    <property type="interactions" value="462"/>
</dbReference>
<feature type="binding site" evidence="3">
    <location>
        <position position="109"/>
    </location>
    <ligand>
        <name>substrate</name>
    </ligand>
</feature>
<keyword evidence="7" id="KW-1185">Reference proteome</keyword>
<dbReference type="PROSITE" id="PS00063">
    <property type="entry name" value="ALDOKETO_REDUCTASE_3"/>
    <property type="match status" value="1"/>
</dbReference>
<dbReference type="Proteomes" id="UP000319257">
    <property type="component" value="Unassembled WGS sequence"/>
</dbReference>
<gene>
    <name evidence="6" type="ORF">E0L32_003410</name>
</gene>
<dbReference type="PRINTS" id="PR00069">
    <property type="entry name" value="ALDKETRDTASE"/>
</dbReference>
<dbReference type="PANTHER" id="PTHR11732">
    <property type="entry name" value="ALDO/KETO REDUCTASE"/>
    <property type="match status" value="1"/>
</dbReference>
<dbReference type="InterPro" id="IPR023210">
    <property type="entry name" value="NADP_OxRdtase_dom"/>
</dbReference>
<dbReference type="GeneID" id="41970857"/>
<dbReference type="Pfam" id="PF00248">
    <property type="entry name" value="Aldo_ket_red"/>
    <property type="match status" value="1"/>
</dbReference>
<evidence type="ECO:0000259" key="5">
    <source>
        <dbReference type="Pfam" id="PF00248"/>
    </source>
</evidence>
<feature type="site" description="Lowers pKa of active site Tyr" evidence="4">
    <location>
        <position position="78"/>
    </location>
</feature>
<dbReference type="RefSeq" id="XP_030998559.1">
    <property type="nucleotide sequence ID" value="XM_031137708.1"/>
</dbReference>
<dbReference type="EMBL" id="SKBQ01000015">
    <property type="protein sequence ID" value="TPX16848.1"/>
    <property type="molecule type" value="Genomic_DNA"/>
</dbReference>
<dbReference type="InterPro" id="IPR036812">
    <property type="entry name" value="NAD(P)_OxRdtase_dom_sf"/>
</dbReference>
<sequence length="303" mass="33903">MTQNTKLTFKLNSGASIPAVGLGTWQGKPNEVKDAVKYALQHGYRHIDTALNYGTEKEVGQGIRESGVPRDQIWVTTKLDNTWHRRVMEGFEKSLSDLDIDYLDLYLVHFPCSTDPNDASKHLPDWDYIKTWQEMQKLLDTGKVKNIGVSNFQISHLEKLLNDPSCKVVPAVNQIELHPANPSPKLLDFCKSKGIHCTAYSCLGGTIGSAINNSGPLMEEATLIKIAKAHKKSPQQVALMWGLQRGTSIIPKSVTPKRIDSNFDLDGWSLTEAEMKEIDAIKLRFKVVQDGWMPIKVFLGDDE</sequence>
<dbReference type="InterPro" id="IPR018170">
    <property type="entry name" value="Aldo/ket_reductase_CS"/>
</dbReference>
<dbReference type="AlphaFoldDB" id="A0A507BJI8"/>
<evidence type="ECO:0000256" key="4">
    <source>
        <dbReference type="PIRSR" id="PIRSR000097-3"/>
    </source>
</evidence>
<dbReference type="OrthoDB" id="416253at2759"/>